<reference evidence="2 4" key="2">
    <citation type="submission" date="2016-11" db="EMBL/GenBank/DDBJ databases">
        <authorList>
            <person name="Jaros S."/>
            <person name="Januszkiewicz K."/>
            <person name="Wedrychowicz H."/>
        </authorList>
    </citation>
    <scope>NUCLEOTIDE SEQUENCE [LARGE SCALE GENOMIC DNA]</scope>
    <source>
        <strain evidence="2">NVI 5450</strain>
    </source>
</reference>
<sequence length="38" mass="4481">MCWVFLFEFKSVDNLSIQMLVSKITMKVQNFKNLLITA</sequence>
<evidence type="ECO:0000313" key="1">
    <source>
        <dbReference type="EMBL" id="SGY96545.1"/>
    </source>
</evidence>
<dbReference type="Proteomes" id="UP000182660">
    <property type="component" value="Unassembled WGS sequence"/>
</dbReference>
<dbReference type="AlphaFoldDB" id="A0A1L0BSU4"/>
<reference evidence="1 3" key="1">
    <citation type="submission" date="2016-11" db="EMBL/GenBank/DDBJ databases">
        <authorList>
            <person name="Klemetsen T."/>
        </authorList>
    </citation>
    <scope>NUCLEOTIDE SEQUENCE [LARGE SCALE GENOMIC DNA]</scope>
    <source>
        <strain evidence="1">MT 2528</strain>
    </source>
</reference>
<evidence type="ECO:0000313" key="4">
    <source>
        <dbReference type="Proteomes" id="UP000183794"/>
    </source>
</evidence>
<evidence type="ECO:0000313" key="2">
    <source>
        <dbReference type="EMBL" id="SGZ09196.1"/>
    </source>
</evidence>
<dbReference type="Proteomes" id="UP000183794">
    <property type="component" value="Unassembled WGS sequence"/>
</dbReference>
<accession>A0A1L0BSU4</accession>
<name>A0A1L0BSU4_9GAMM</name>
<protein>
    <submittedName>
        <fullName evidence="2">Uncharacterized protein</fullName>
    </submittedName>
</protein>
<organism evidence="2 4">
    <name type="scientific">Moritella viscosa</name>
    <dbReference type="NCBI Taxonomy" id="80854"/>
    <lineage>
        <taxon>Bacteria</taxon>
        <taxon>Pseudomonadati</taxon>
        <taxon>Pseudomonadota</taxon>
        <taxon>Gammaproteobacteria</taxon>
        <taxon>Alteromonadales</taxon>
        <taxon>Moritellaceae</taxon>
        <taxon>Moritella</taxon>
    </lineage>
</organism>
<gene>
    <name evidence="1" type="ORF">MT2528_3220</name>
    <name evidence="2" type="ORF">NVI5450_3421</name>
</gene>
<dbReference type="EMBL" id="FPLD01000094">
    <property type="protein sequence ID" value="SGZ09196.1"/>
    <property type="molecule type" value="Genomic_DNA"/>
</dbReference>
<keyword evidence="3" id="KW-1185">Reference proteome</keyword>
<proteinExistence type="predicted"/>
<dbReference type="EMBL" id="FPLJ01000071">
    <property type="protein sequence ID" value="SGY96545.1"/>
    <property type="molecule type" value="Genomic_DNA"/>
</dbReference>
<evidence type="ECO:0000313" key="3">
    <source>
        <dbReference type="Proteomes" id="UP000182660"/>
    </source>
</evidence>